<keyword evidence="4" id="KW-1133">Transmembrane helix</keyword>
<name>A0ABR5SBW5_9BACT</name>
<accession>A0ABR5SBW5</accession>
<evidence type="ECO:0000256" key="3">
    <source>
        <dbReference type="SAM" id="Coils"/>
    </source>
</evidence>
<dbReference type="RefSeq" id="WP_085053453.1">
    <property type="nucleotide sequence ID" value="NZ_LNQR01000116.1"/>
</dbReference>
<comment type="caution">
    <text evidence="5">The sequence shown here is derived from an EMBL/GenBank/DDBJ whole genome shotgun (WGS) entry which is preliminary data.</text>
</comment>
<evidence type="ECO:0000313" key="5">
    <source>
        <dbReference type="EMBL" id="KWT78328.1"/>
    </source>
</evidence>
<keyword evidence="2 3" id="KW-0175">Coiled coil</keyword>
<keyword evidence="6" id="KW-1185">Reference proteome</keyword>
<reference evidence="5 6" key="1">
    <citation type="submission" date="2015-11" db="EMBL/GenBank/DDBJ databases">
        <authorList>
            <person name="Lin W."/>
        </authorList>
    </citation>
    <scope>NUCLEOTIDE SEQUENCE [LARGE SCALE GENOMIC DNA]</scope>
    <source>
        <strain evidence="5 6">HCH-1</strain>
    </source>
</reference>
<dbReference type="EMBL" id="LNQR01000116">
    <property type="protein sequence ID" value="KWT78328.1"/>
    <property type="molecule type" value="Genomic_DNA"/>
</dbReference>
<protein>
    <submittedName>
        <fullName evidence="5">Efflux pump membrane fusion protein</fullName>
    </submittedName>
</protein>
<feature type="coiled-coil region" evidence="3">
    <location>
        <begin position="104"/>
        <end position="244"/>
    </location>
</feature>
<feature type="transmembrane region" description="Helical" evidence="4">
    <location>
        <begin position="31"/>
        <end position="52"/>
    </location>
</feature>
<evidence type="ECO:0000256" key="1">
    <source>
        <dbReference type="ARBA" id="ARBA00004196"/>
    </source>
</evidence>
<dbReference type="InterPro" id="IPR050465">
    <property type="entry name" value="UPF0194_transport"/>
</dbReference>
<sequence length="421" mass="46507">MGSPEIFRKVSLERLSSPEELDKLMTITSPIGWVSILALGMIIIITVIWSYFGAIPTVLSGTGLLMETGGVSDIVSQSNGYISDIRVNPGDIVYSGQAVARVDQMDLLGQIKNAKMELDVLNRQYEQMKGYTGLDTRLSKEYEQKQKSALEKKIADANTQIEWLKEKISDQEALLKDGLITKQDLITSKQSYDTALSNIKDYQSQLEQVSVQTIQHENTNRQTIANLQQQINSKESNIKILQNRYDLNAAVVSYYTGKIIGISAGLGTYVQANTPIASIELIGANIINLRATLYVTSADAKRIQSGMMVQLSPDTAQKDMYGYMLGIVTYVSGYPATAEDMMNKLHNKNMVDTITKNGLPFSVIVDFIPTSDTTSGYKWSSPRGGKLKVTAGTLCTATFIVDEQKPISYVIPLFKKYVLGQ</sequence>
<gene>
    <name evidence="5" type="ORF">ASN18_2833</name>
</gene>
<evidence type="ECO:0000256" key="2">
    <source>
        <dbReference type="ARBA" id="ARBA00023054"/>
    </source>
</evidence>
<dbReference type="PANTHER" id="PTHR32347">
    <property type="entry name" value="EFFLUX SYSTEM COMPONENT YKNX-RELATED"/>
    <property type="match status" value="1"/>
</dbReference>
<proteinExistence type="predicted"/>
<dbReference type="NCBIfam" id="TIGR03794">
    <property type="entry name" value="NHLM_micro_HlyD"/>
    <property type="match status" value="1"/>
</dbReference>
<keyword evidence="4" id="KW-0472">Membrane</keyword>
<comment type="subcellular location">
    <subcellularLocation>
        <location evidence="1">Cell envelope</location>
    </subcellularLocation>
</comment>
<evidence type="ECO:0000313" key="6">
    <source>
        <dbReference type="Proteomes" id="UP000060487"/>
    </source>
</evidence>
<dbReference type="InterPro" id="IPR022275">
    <property type="entry name" value="NHPM_bacteriocin_SS_HylD"/>
</dbReference>
<evidence type="ECO:0000256" key="4">
    <source>
        <dbReference type="SAM" id="Phobius"/>
    </source>
</evidence>
<keyword evidence="4" id="KW-0812">Transmembrane</keyword>
<dbReference type="Proteomes" id="UP000060487">
    <property type="component" value="Unassembled WGS sequence"/>
</dbReference>
<organism evidence="5 6">
    <name type="scientific">Candidatus Magnetominusculus xianensis</name>
    <dbReference type="NCBI Taxonomy" id="1748249"/>
    <lineage>
        <taxon>Bacteria</taxon>
        <taxon>Pseudomonadati</taxon>
        <taxon>Nitrospirota</taxon>
        <taxon>Nitrospiria</taxon>
        <taxon>Nitrospirales</taxon>
        <taxon>Nitrospiraceae</taxon>
        <taxon>Candidatus Magnetominusculus</taxon>
    </lineage>
</organism>
<dbReference type="PANTHER" id="PTHR32347:SF23">
    <property type="entry name" value="BLL5650 PROTEIN"/>
    <property type="match status" value="1"/>
</dbReference>